<sequence>MRAVLSALLLLAACGSPHPLDGLTRSATASAGGHDFRVNWNLETAQATRMNRVFRPRLDDVLPAAIAATEQVTGCAVRPATAIGDVALVNMTLDCAGR</sequence>
<proteinExistence type="predicted"/>
<accession>A0ABY8LDP8</accession>
<dbReference type="EMBL" id="CP122537">
    <property type="protein sequence ID" value="WGH79429.1"/>
    <property type="molecule type" value="Genomic_DNA"/>
</dbReference>
<protein>
    <recommendedName>
        <fullName evidence="3">Lipoprotein</fullName>
    </recommendedName>
</protein>
<dbReference type="Proteomes" id="UP001243420">
    <property type="component" value="Chromosome"/>
</dbReference>
<reference evidence="1 2" key="1">
    <citation type="submission" date="2023-04" db="EMBL/GenBank/DDBJ databases">
        <title>Jannaschia ovalis sp. nov., a marine bacterium isolated from sea tidal flat.</title>
        <authorList>
            <person name="Kwon D.Y."/>
            <person name="Kim J.-J."/>
        </authorList>
    </citation>
    <scope>NUCLEOTIDE SEQUENCE [LARGE SCALE GENOMIC DNA]</scope>
    <source>
        <strain evidence="1 2">GRR-S6-38</strain>
    </source>
</reference>
<evidence type="ECO:0000313" key="2">
    <source>
        <dbReference type="Proteomes" id="UP001243420"/>
    </source>
</evidence>
<dbReference type="RefSeq" id="WP_279966288.1">
    <property type="nucleotide sequence ID" value="NZ_CP122537.1"/>
</dbReference>
<gene>
    <name evidence="1" type="ORF">P8627_03950</name>
</gene>
<evidence type="ECO:0008006" key="3">
    <source>
        <dbReference type="Google" id="ProtNLM"/>
    </source>
</evidence>
<keyword evidence="2" id="KW-1185">Reference proteome</keyword>
<name>A0ABY8LDP8_9RHOB</name>
<organism evidence="1 2">
    <name type="scientific">Jannaschia ovalis</name>
    <dbReference type="NCBI Taxonomy" id="3038773"/>
    <lineage>
        <taxon>Bacteria</taxon>
        <taxon>Pseudomonadati</taxon>
        <taxon>Pseudomonadota</taxon>
        <taxon>Alphaproteobacteria</taxon>
        <taxon>Rhodobacterales</taxon>
        <taxon>Roseobacteraceae</taxon>
        <taxon>Jannaschia</taxon>
    </lineage>
</organism>
<evidence type="ECO:0000313" key="1">
    <source>
        <dbReference type="EMBL" id="WGH79429.1"/>
    </source>
</evidence>